<keyword evidence="4" id="KW-0804">Transcription</keyword>
<evidence type="ECO:0000313" key="6">
    <source>
        <dbReference type="EMBL" id="QEO16820.1"/>
    </source>
</evidence>
<dbReference type="InterPro" id="IPR005119">
    <property type="entry name" value="LysR_subst-bd"/>
</dbReference>
<dbReference type="Proteomes" id="UP000324536">
    <property type="component" value="Chromosome"/>
</dbReference>
<dbReference type="KEGG" id="acek:FLP30_02825"/>
<sequence length="296" mass="32864">MPPPALHLPQKITRNVPTELLRSFVAIVEAGSMAQATEVIFLTQSALSLQMKRLEDVLQQKLFRRTGRRLTLTPAGEELVFYARQLLELNDRIMHTLGFPQDPDPICIGLVQDFADTILPEVLARFRAEHPRARLTVRVGGSTELLEQFDSAKLDLVLCLGQHGDRPGAHWKVIAQDRMVWLGDSAATELEELPLVLLDAPCRFRDATLRTLGQAQRNHRIVLETHNLPALRAGIRGGLGISCRTRHFAMAEGLPTIPADNLPALPEIETILLQRNDLPDAAQDLATLLSQATNTQ</sequence>
<dbReference type="SUPFAM" id="SSF53850">
    <property type="entry name" value="Periplasmic binding protein-like II"/>
    <property type="match status" value="1"/>
</dbReference>
<proteinExistence type="inferred from homology"/>
<organism evidence="6 7">
    <name type="scientific">Acetobacter vaccinii</name>
    <dbReference type="NCBI Taxonomy" id="2592655"/>
    <lineage>
        <taxon>Bacteria</taxon>
        <taxon>Pseudomonadati</taxon>
        <taxon>Pseudomonadota</taxon>
        <taxon>Alphaproteobacteria</taxon>
        <taxon>Acetobacterales</taxon>
        <taxon>Acetobacteraceae</taxon>
        <taxon>Acetobacter</taxon>
    </lineage>
</organism>
<dbReference type="RefSeq" id="WP_149278500.1">
    <property type="nucleotide sequence ID" value="NZ_CP043506.1"/>
</dbReference>
<evidence type="ECO:0000256" key="1">
    <source>
        <dbReference type="ARBA" id="ARBA00009437"/>
    </source>
</evidence>
<reference evidence="6 7" key="1">
    <citation type="submission" date="2019-09" db="EMBL/GenBank/DDBJ databases">
        <title>Genome sequencing of strain KACC 21233.</title>
        <authorList>
            <person name="Heo J."/>
            <person name="Kim S.-J."/>
            <person name="Kim J.-S."/>
            <person name="Hong S.-B."/>
            <person name="Kwon S.-W."/>
        </authorList>
    </citation>
    <scope>NUCLEOTIDE SEQUENCE [LARGE SCALE GENOMIC DNA]</scope>
    <source>
        <strain evidence="6 7">KACC 21233</strain>
    </source>
</reference>
<gene>
    <name evidence="6" type="ORF">FLP30_02825</name>
</gene>
<dbReference type="PANTHER" id="PTHR30579:SF7">
    <property type="entry name" value="HTH-TYPE TRANSCRIPTIONAL REGULATOR LRHA-RELATED"/>
    <property type="match status" value="1"/>
</dbReference>
<dbReference type="AlphaFoldDB" id="A0A5C1YNL4"/>
<dbReference type="InterPro" id="IPR036388">
    <property type="entry name" value="WH-like_DNA-bd_sf"/>
</dbReference>
<dbReference type="GO" id="GO:0003700">
    <property type="term" value="F:DNA-binding transcription factor activity"/>
    <property type="evidence" value="ECO:0007669"/>
    <property type="project" value="InterPro"/>
</dbReference>
<dbReference type="Pfam" id="PF00126">
    <property type="entry name" value="HTH_1"/>
    <property type="match status" value="1"/>
</dbReference>
<evidence type="ECO:0000256" key="4">
    <source>
        <dbReference type="ARBA" id="ARBA00023163"/>
    </source>
</evidence>
<dbReference type="InterPro" id="IPR050176">
    <property type="entry name" value="LTTR"/>
</dbReference>
<protein>
    <submittedName>
        <fullName evidence="6">LysR family transcriptional regulator</fullName>
    </submittedName>
</protein>
<dbReference type="InterPro" id="IPR036390">
    <property type="entry name" value="WH_DNA-bd_sf"/>
</dbReference>
<keyword evidence="7" id="KW-1185">Reference proteome</keyword>
<dbReference type="Gene3D" id="1.10.10.10">
    <property type="entry name" value="Winged helix-like DNA-binding domain superfamily/Winged helix DNA-binding domain"/>
    <property type="match status" value="1"/>
</dbReference>
<dbReference type="GO" id="GO:0003677">
    <property type="term" value="F:DNA binding"/>
    <property type="evidence" value="ECO:0007669"/>
    <property type="project" value="UniProtKB-KW"/>
</dbReference>
<keyword evidence="2" id="KW-0805">Transcription regulation</keyword>
<dbReference type="Pfam" id="PF03466">
    <property type="entry name" value="LysR_substrate"/>
    <property type="match status" value="1"/>
</dbReference>
<dbReference type="OrthoDB" id="9789529at2"/>
<name>A0A5C1YNL4_9PROT</name>
<dbReference type="PROSITE" id="PS50931">
    <property type="entry name" value="HTH_LYSR"/>
    <property type="match status" value="1"/>
</dbReference>
<evidence type="ECO:0000259" key="5">
    <source>
        <dbReference type="PROSITE" id="PS50931"/>
    </source>
</evidence>
<dbReference type="FunFam" id="1.10.10.10:FF:000001">
    <property type="entry name" value="LysR family transcriptional regulator"/>
    <property type="match status" value="1"/>
</dbReference>
<dbReference type="SUPFAM" id="SSF46785">
    <property type="entry name" value="Winged helix' DNA-binding domain"/>
    <property type="match status" value="1"/>
</dbReference>
<evidence type="ECO:0000313" key="7">
    <source>
        <dbReference type="Proteomes" id="UP000324536"/>
    </source>
</evidence>
<feature type="domain" description="HTH lysR-type" evidence="5">
    <location>
        <begin position="16"/>
        <end position="73"/>
    </location>
</feature>
<dbReference type="PANTHER" id="PTHR30579">
    <property type="entry name" value="TRANSCRIPTIONAL REGULATOR"/>
    <property type="match status" value="1"/>
</dbReference>
<accession>A0A5C1YNL4</accession>
<dbReference type="InterPro" id="IPR000847">
    <property type="entry name" value="LysR_HTH_N"/>
</dbReference>
<keyword evidence="3" id="KW-0238">DNA-binding</keyword>
<dbReference type="EMBL" id="CP043506">
    <property type="protein sequence ID" value="QEO16820.1"/>
    <property type="molecule type" value="Genomic_DNA"/>
</dbReference>
<evidence type="ECO:0000256" key="2">
    <source>
        <dbReference type="ARBA" id="ARBA00023015"/>
    </source>
</evidence>
<evidence type="ECO:0000256" key="3">
    <source>
        <dbReference type="ARBA" id="ARBA00023125"/>
    </source>
</evidence>
<comment type="similarity">
    <text evidence="1">Belongs to the LysR transcriptional regulatory family.</text>
</comment>
<dbReference type="Gene3D" id="3.40.190.10">
    <property type="entry name" value="Periplasmic binding protein-like II"/>
    <property type="match status" value="2"/>
</dbReference>